<dbReference type="Proteomes" id="UP000887575">
    <property type="component" value="Unassembled WGS sequence"/>
</dbReference>
<protein>
    <submittedName>
        <fullName evidence="4">Uncharacterized protein</fullName>
    </submittedName>
</protein>
<feature type="transmembrane region" description="Helical" evidence="2">
    <location>
        <begin position="79"/>
        <end position="101"/>
    </location>
</feature>
<organism evidence="3 4">
    <name type="scientific">Mesorhabditis belari</name>
    <dbReference type="NCBI Taxonomy" id="2138241"/>
    <lineage>
        <taxon>Eukaryota</taxon>
        <taxon>Metazoa</taxon>
        <taxon>Ecdysozoa</taxon>
        <taxon>Nematoda</taxon>
        <taxon>Chromadorea</taxon>
        <taxon>Rhabditida</taxon>
        <taxon>Rhabditina</taxon>
        <taxon>Rhabditomorpha</taxon>
        <taxon>Rhabditoidea</taxon>
        <taxon>Rhabditidae</taxon>
        <taxon>Mesorhabditinae</taxon>
        <taxon>Mesorhabditis</taxon>
    </lineage>
</organism>
<proteinExistence type="predicted"/>
<accession>A0AAF3J693</accession>
<reference evidence="4" key="1">
    <citation type="submission" date="2024-02" db="UniProtKB">
        <authorList>
            <consortium name="WormBaseParasite"/>
        </authorList>
    </citation>
    <scope>IDENTIFICATION</scope>
</reference>
<feature type="region of interest" description="Disordered" evidence="1">
    <location>
        <begin position="1"/>
        <end position="27"/>
    </location>
</feature>
<keyword evidence="3" id="KW-1185">Reference proteome</keyword>
<evidence type="ECO:0000313" key="4">
    <source>
        <dbReference type="WBParaSite" id="MBELARI_LOCUS18830"/>
    </source>
</evidence>
<dbReference type="AlphaFoldDB" id="A0AAF3J693"/>
<evidence type="ECO:0000313" key="3">
    <source>
        <dbReference type="Proteomes" id="UP000887575"/>
    </source>
</evidence>
<keyword evidence="2" id="KW-0472">Membrane</keyword>
<keyword evidence="2" id="KW-0812">Transmembrane</keyword>
<name>A0AAF3J693_9BILA</name>
<evidence type="ECO:0000256" key="2">
    <source>
        <dbReference type="SAM" id="Phobius"/>
    </source>
</evidence>
<evidence type="ECO:0000256" key="1">
    <source>
        <dbReference type="SAM" id="MobiDB-lite"/>
    </source>
</evidence>
<sequence>MTEAPPSYLQATKEVHRYDQPPPPMATTQIVSQQTLDPVTLEAVRRAQNEQQQQQGPPRVIVVNRVVEVPANRCSRPRIIFWTAFVIIKIIIIIVAISIIANNS</sequence>
<dbReference type="WBParaSite" id="MBELARI_LOCUS18830">
    <property type="protein sequence ID" value="MBELARI_LOCUS18830"/>
    <property type="gene ID" value="MBELARI_LOCUS18830"/>
</dbReference>
<keyword evidence="2" id="KW-1133">Transmembrane helix</keyword>